<dbReference type="Gene3D" id="3.10.20.310">
    <property type="entry name" value="membrane protein fhac"/>
    <property type="match status" value="3"/>
</dbReference>
<dbReference type="EMBL" id="JBANFI010000001">
    <property type="protein sequence ID" value="MFK7159802.1"/>
    <property type="molecule type" value="Genomic_DNA"/>
</dbReference>
<feature type="domain" description="Bacterial surface antigen (D15)" evidence="11">
    <location>
        <begin position="284"/>
        <end position="588"/>
    </location>
</feature>
<accession>A0ABW8PU48</accession>
<dbReference type="Proteomes" id="UP001621714">
    <property type="component" value="Unassembled WGS sequence"/>
</dbReference>
<evidence type="ECO:0000256" key="5">
    <source>
        <dbReference type="ARBA" id="ARBA00022692"/>
    </source>
</evidence>
<evidence type="ECO:0000256" key="8">
    <source>
        <dbReference type="ARBA" id="ARBA00023237"/>
    </source>
</evidence>
<keyword evidence="4" id="KW-1134">Transmembrane beta strand</keyword>
<dbReference type="PANTHER" id="PTHR12815:SF47">
    <property type="entry name" value="TRANSLOCATION AND ASSEMBLY MODULE SUBUNIT TAMA"/>
    <property type="match status" value="1"/>
</dbReference>
<evidence type="ECO:0000256" key="9">
    <source>
        <dbReference type="ARBA" id="ARBA00033063"/>
    </source>
</evidence>
<evidence type="ECO:0000256" key="4">
    <source>
        <dbReference type="ARBA" id="ARBA00022452"/>
    </source>
</evidence>
<comment type="similarity">
    <text evidence="2">Belongs to the TamA family.</text>
</comment>
<gene>
    <name evidence="13" type="ORF">V6U78_01945</name>
</gene>
<evidence type="ECO:0000256" key="10">
    <source>
        <dbReference type="ARBA" id="ARBA00093548"/>
    </source>
</evidence>
<evidence type="ECO:0000313" key="14">
    <source>
        <dbReference type="Proteomes" id="UP001621714"/>
    </source>
</evidence>
<comment type="caution">
    <text evidence="13">The sequence shown here is derived from an EMBL/GenBank/DDBJ whole genome shotgun (WGS) entry which is preliminary data.</text>
</comment>
<evidence type="ECO:0000259" key="11">
    <source>
        <dbReference type="Pfam" id="PF01103"/>
    </source>
</evidence>
<keyword evidence="5" id="KW-0812">Transmembrane</keyword>
<keyword evidence="6" id="KW-0732">Signal</keyword>
<proteinExistence type="inferred from homology"/>
<sequence>MPCGVAAKQHLISPAQQPKRLCLSLRLGLFLCWLLTSLPLTAQVRLEITPPQREIEQNVLAYLGEVSPRNTREMRRFAHYARRQTQAALEALGYYQAELELSVEEGNPASLLIRIQPGDPVRFGLIDLQLLNATDTLITLPQPEQLRTGQRLSHQAYEAAKRNLRNQALELGYFSYRFTRHEILIDPVEGIADVHLHFDPGPRYQLGEVVFQHEGELSDDFLQRFVRFAPGTPYHIQWLADLNRDLRASGYFQEVLLETQEDELIPHQLRVEAQLRMRAPRTLNLGLGYSTDIGPRVTAQWTQHWMNQQGFSRGFETEVSEPRQGLELWWQKPLGRPATDRLRLTSSITQESFDEQESLRYGAGLAWHHRQANQWDRIISLRGEREDFRVGETEDATWLTLPGLSYARVQRDRPLDPQRGYRLQMDLLGSRETLLSDVDLLQLQLAAKALTTWRLQHRFLARLQLGGLATSNFERVPASLRFYAGGDQSVRGYAYQDLAPRNSRDELVGGRYLISSTLEYQYQFSDRWRWAGYVDAGQATRTPNELLEPKVGVGTGLRWISLVGPIKLDVAYGLDDEQGGWRIHFSMGPDL</sequence>
<evidence type="ECO:0000256" key="7">
    <source>
        <dbReference type="ARBA" id="ARBA00023136"/>
    </source>
</evidence>
<keyword evidence="14" id="KW-1185">Reference proteome</keyword>
<evidence type="ECO:0000256" key="1">
    <source>
        <dbReference type="ARBA" id="ARBA00004442"/>
    </source>
</evidence>
<feature type="domain" description="TamA POTRA" evidence="12">
    <location>
        <begin position="46"/>
        <end position="117"/>
    </location>
</feature>
<comment type="subunit">
    <text evidence="10">Interacts with TamB to form the translocation and assembly module (TAM).</text>
</comment>
<evidence type="ECO:0000256" key="6">
    <source>
        <dbReference type="ARBA" id="ARBA00022729"/>
    </source>
</evidence>
<dbReference type="PANTHER" id="PTHR12815">
    <property type="entry name" value="SORTING AND ASSEMBLY MACHINERY SAMM50 PROTEIN FAMILY MEMBER"/>
    <property type="match status" value="1"/>
</dbReference>
<comment type="subcellular location">
    <subcellularLocation>
        <location evidence="1">Cell outer membrane</location>
    </subcellularLocation>
</comment>
<evidence type="ECO:0000256" key="2">
    <source>
        <dbReference type="ARBA" id="ARBA00010248"/>
    </source>
</evidence>
<dbReference type="InterPro" id="IPR035243">
    <property type="entry name" value="TamA_POTRA_Dom_1"/>
</dbReference>
<keyword evidence="7" id="KW-0472">Membrane</keyword>
<name>A0ABW8PU48_9GAMM</name>
<evidence type="ECO:0000256" key="3">
    <source>
        <dbReference type="ARBA" id="ARBA00015419"/>
    </source>
</evidence>
<protein>
    <recommendedName>
        <fullName evidence="3">Translocation and assembly module subunit TamA</fullName>
    </recommendedName>
    <alternativeName>
        <fullName evidence="9">Autotransporter assembly factor TamA</fullName>
    </alternativeName>
</protein>
<dbReference type="InterPro" id="IPR039910">
    <property type="entry name" value="D15-like"/>
</dbReference>
<evidence type="ECO:0000313" key="13">
    <source>
        <dbReference type="EMBL" id="MFK7159802.1"/>
    </source>
</evidence>
<dbReference type="Pfam" id="PF17243">
    <property type="entry name" value="POTRA_TamA_1"/>
    <property type="match status" value="1"/>
</dbReference>
<dbReference type="Pfam" id="PF01103">
    <property type="entry name" value="Omp85"/>
    <property type="match status" value="1"/>
</dbReference>
<keyword evidence="8" id="KW-0998">Cell outer membrane</keyword>
<dbReference type="Gene3D" id="2.40.160.50">
    <property type="entry name" value="membrane protein fhac: a member of the omp85/tpsb transporter family"/>
    <property type="match status" value="1"/>
</dbReference>
<evidence type="ECO:0000259" key="12">
    <source>
        <dbReference type="Pfam" id="PF17243"/>
    </source>
</evidence>
<reference evidence="13 14" key="1">
    <citation type="submission" date="2024-02" db="EMBL/GenBank/DDBJ databases">
        <title>Marinospirillum sp. MEB 164 isolated from Lonar lake sediment.</title>
        <authorList>
            <person name="Joshi A."/>
            <person name="Thite S."/>
        </authorList>
    </citation>
    <scope>NUCLEOTIDE SEQUENCE [LARGE SCALE GENOMIC DNA]</scope>
    <source>
        <strain evidence="13 14">MEB164</strain>
    </source>
</reference>
<dbReference type="RefSeq" id="WP_405336643.1">
    <property type="nucleotide sequence ID" value="NZ_JBANFI010000001.1"/>
</dbReference>
<dbReference type="InterPro" id="IPR000184">
    <property type="entry name" value="Bac_surfAg_D15"/>
</dbReference>
<organism evidence="13 14">
    <name type="scientific">Marinospirillum alkalitolerans</name>
    <dbReference type="NCBI Taxonomy" id="3123374"/>
    <lineage>
        <taxon>Bacteria</taxon>
        <taxon>Pseudomonadati</taxon>
        <taxon>Pseudomonadota</taxon>
        <taxon>Gammaproteobacteria</taxon>
        <taxon>Oceanospirillales</taxon>
        <taxon>Oceanospirillaceae</taxon>
        <taxon>Marinospirillum</taxon>
    </lineage>
</organism>